<accession>A0ABW1JJC4</accession>
<evidence type="ECO:0000313" key="2">
    <source>
        <dbReference type="Proteomes" id="UP001596223"/>
    </source>
</evidence>
<name>A0ABW1JJC4_9NOCA</name>
<dbReference type="Proteomes" id="UP001596223">
    <property type="component" value="Unassembled WGS sequence"/>
</dbReference>
<evidence type="ECO:0000313" key="1">
    <source>
        <dbReference type="EMBL" id="MFC6009497.1"/>
    </source>
</evidence>
<reference evidence="2" key="1">
    <citation type="journal article" date="2019" name="Int. J. Syst. Evol. Microbiol.">
        <title>The Global Catalogue of Microorganisms (GCM) 10K type strain sequencing project: providing services to taxonomists for standard genome sequencing and annotation.</title>
        <authorList>
            <consortium name="The Broad Institute Genomics Platform"/>
            <consortium name="The Broad Institute Genome Sequencing Center for Infectious Disease"/>
            <person name="Wu L."/>
            <person name="Ma J."/>
        </authorList>
    </citation>
    <scope>NUCLEOTIDE SEQUENCE [LARGE SCALE GENOMIC DNA]</scope>
    <source>
        <strain evidence="2">CCUG 36956</strain>
    </source>
</reference>
<sequence>MAVVGRGRWFAVVSAGVVALAGCSGGAERPAIVALTSLPRLAEYPAGYSLLEQPGSISAEDPGTAMPLTFVDDRCRPVIENPVGAGARESVASGTNPAVFLVQIVESDLAIAELTDLVRRCADVEATSGNSTLRMTVAPANVPKTVAAESIAIRTTGTQEKRVGDAEPTRTPIAQQRFLARVGNYVLSALVMLSPMPEQGLAAELDVLARVFQIAVDRLTAETR</sequence>
<protein>
    <recommendedName>
        <fullName evidence="3">Sensor domain-containing protein</fullName>
    </recommendedName>
</protein>
<comment type="caution">
    <text evidence="1">The sequence shown here is derived from an EMBL/GenBank/DDBJ whole genome shotgun (WGS) entry which is preliminary data.</text>
</comment>
<dbReference type="RefSeq" id="WP_378597957.1">
    <property type="nucleotide sequence ID" value="NZ_JBHSQN010000001.1"/>
</dbReference>
<proteinExistence type="predicted"/>
<gene>
    <name evidence="1" type="ORF">ACFP3H_00375</name>
</gene>
<dbReference type="PROSITE" id="PS51257">
    <property type="entry name" value="PROKAR_LIPOPROTEIN"/>
    <property type="match status" value="1"/>
</dbReference>
<dbReference type="EMBL" id="JBHSQN010000001">
    <property type="protein sequence ID" value="MFC6009497.1"/>
    <property type="molecule type" value="Genomic_DNA"/>
</dbReference>
<keyword evidence="2" id="KW-1185">Reference proteome</keyword>
<evidence type="ECO:0008006" key="3">
    <source>
        <dbReference type="Google" id="ProtNLM"/>
    </source>
</evidence>
<organism evidence="1 2">
    <name type="scientific">Nocardia lasii</name>
    <dbReference type="NCBI Taxonomy" id="1616107"/>
    <lineage>
        <taxon>Bacteria</taxon>
        <taxon>Bacillati</taxon>
        <taxon>Actinomycetota</taxon>
        <taxon>Actinomycetes</taxon>
        <taxon>Mycobacteriales</taxon>
        <taxon>Nocardiaceae</taxon>
        <taxon>Nocardia</taxon>
    </lineage>
</organism>